<proteinExistence type="predicted"/>
<dbReference type="Proteomes" id="UP000005239">
    <property type="component" value="Unassembled WGS sequence"/>
</dbReference>
<accession>A0A8R1Z300</accession>
<accession>A0A2A6BH03</accession>
<dbReference type="EnsemblMetazoa" id="PPA43459.1">
    <property type="protein sequence ID" value="PPA43459.1"/>
    <property type="gene ID" value="WBGene00281828"/>
</dbReference>
<dbReference type="AlphaFoldDB" id="A0A2A6BH03"/>
<organism evidence="1 2">
    <name type="scientific">Pristionchus pacificus</name>
    <name type="common">Parasitic nematode worm</name>
    <dbReference type="NCBI Taxonomy" id="54126"/>
    <lineage>
        <taxon>Eukaryota</taxon>
        <taxon>Metazoa</taxon>
        <taxon>Ecdysozoa</taxon>
        <taxon>Nematoda</taxon>
        <taxon>Chromadorea</taxon>
        <taxon>Rhabditida</taxon>
        <taxon>Rhabditina</taxon>
        <taxon>Diplogasteromorpha</taxon>
        <taxon>Diplogasteroidea</taxon>
        <taxon>Neodiplogasteridae</taxon>
        <taxon>Pristionchus</taxon>
    </lineage>
</organism>
<name>A0A2A6BH03_PRIPA</name>
<evidence type="ECO:0000313" key="2">
    <source>
        <dbReference type="Proteomes" id="UP000005239"/>
    </source>
</evidence>
<keyword evidence="2" id="KW-1185">Reference proteome</keyword>
<gene>
    <name evidence="1" type="primary">WBGene00281828</name>
</gene>
<sequence>MPLYYQDRTEGSSADLDFLQIPIDHRRYSIPSFAAVLAIWRLRAWKKGALRRWIPLSNSISLWQFNNLTIIIINELIPINYLDIYKCTNVLSLQFIKDRSTFRSHEDEPASREPVRIFWMEKIKDQPFTILILHFQKPRGRASKLERVGLQFRALEESCARPSR</sequence>
<protein>
    <submittedName>
        <fullName evidence="1">Uncharacterized protein</fullName>
    </submittedName>
</protein>
<reference evidence="2" key="1">
    <citation type="journal article" date="2008" name="Nat. Genet.">
        <title>The Pristionchus pacificus genome provides a unique perspective on nematode lifestyle and parasitism.</title>
        <authorList>
            <person name="Dieterich C."/>
            <person name="Clifton S.W."/>
            <person name="Schuster L.N."/>
            <person name="Chinwalla A."/>
            <person name="Delehaunty K."/>
            <person name="Dinkelacker I."/>
            <person name="Fulton L."/>
            <person name="Fulton R."/>
            <person name="Godfrey J."/>
            <person name="Minx P."/>
            <person name="Mitreva M."/>
            <person name="Roeseler W."/>
            <person name="Tian H."/>
            <person name="Witte H."/>
            <person name="Yang S.P."/>
            <person name="Wilson R.K."/>
            <person name="Sommer R.J."/>
        </authorList>
    </citation>
    <scope>NUCLEOTIDE SEQUENCE [LARGE SCALE GENOMIC DNA]</scope>
    <source>
        <strain evidence="2">PS312</strain>
    </source>
</reference>
<evidence type="ECO:0000313" key="1">
    <source>
        <dbReference type="EnsemblMetazoa" id="PPA43459.1"/>
    </source>
</evidence>
<reference evidence="1" key="2">
    <citation type="submission" date="2022-06" db="UniProtKB">
        <authorList>
            <consortium name="EnsemblMetazoa"/>
        </authorList>
    </citation>
    <scope>IDENTIFICATION</scope>
    <source>
        <strain evidence="1">PS312</strain>
    </source>
</reference>